<name>A0A833MEB8_9FIRM</name>
<evidence type="ECO:0000256" key="1">
    <source>
        <dbReference type="SAM" id="SignalP"/>
    </source>
</evidence>
<dbReference type="RefSeq" id="WP_151865541.1">
    <property type="nucleotide sequence ID" value="NZ_WBZB01000016.1"/>
</dbReference>
<dbReference type="EMBL" id="WBZB01000016">
    <property type="protein sequence ID" value="KAB3530729.1"/>
    <property type="molecule type" value="Genomic_DNA"/>
</dbReference>
<protein>
    <submittedName>
        <fullName evidence="2">Uncharacterized protein</fullName>
    </submittedName>
</protein>
<organism evidence="2 3">
    <name type="scientific">Alkaliphilus serpentinus</name>
    <dbReference type="NCBI Taxonomy" id="1482731"/>
    <lineage>
        <taxon>Bacteria</taxon>
        <taxon>Bacillati</taxon>
        <taxon>Bacillota</taxon>
        <taxon>Clostridia</taxon>
        <taxon>Peptostreptococcales</taxon>
        <taxon>Natronincolaceae</taxon>
        <taxon>Alkaliphilus</taxon>
    </lineage>
</organism>
<dbReference type="PROSITE" id="PS51257">
    <property type="entry name" value="PROKAR_LIPOPROTEIN"/>
    <property type="match status" value="1"/>
</dbReference>
<keyword evidence="1" id="KW-0732">Signal</keyword>
<keyword evidence="3" id="KW-1185">Reference proteome</keyword>
<dbReference type="Proteomes" id="UP000465601">
    <property type="component" value="Unassembled WGS sequence"/>
</dbReference>
<reference evidence="2 3" key="1">
    <citation type="submission" date="2019-10" db="EMBL/GenBank/DDBJ databases">
        <title>Alkaliphilus serpentinus sp. nov. and Alkaliphilus pronyensis sp. nov., two novel anaerobic alkaliphilic species isolated from the serpentinized-hosted hydrothermal field of the Prony Bay (New Caledonia).</title>
        <authorList>
            <person name="Postec A."/>
        </authorList>
    </citation>
    <scope>NUCLEOTIDE SEQUENCE [LARGE SCALE GENOMIC DNA]</scope>
    <source>
        <strain evidence="2 3">LacT</strain>
    </source>
</reference>
<gene>
    <name evidence="2" type="ORF">F8153_06365</name>
</gene>
<sequence length="226" mass="26492">MKLKNTKYLVVFLLLILLTSSCSPAKKNLEDKNSNDINVEEAIIPANNTENGKNEENPENPYAFTGELTNNPLDEVNIYVFNYSYFRYLLPYDKSYSNELGWDNISSMLQEVFNAVKSQEGQYVEKDTMLVKEMLFNLGFPEGDEKIKYNAALKYITIHYKHPVEFTFHDFSILADGISILLNPDTNIVELYMKNNDEIYKYYAEDIEEYYDNWFADFLRSQEIYP</sequence>
<feature type="chain" id="PRO_5032846156" evidence="1">
    <location>
        <begin position="26"/>
        <end position="226"/>
    </location>
</feature>
<comment type="caution">
    <text evidence="2">The sequence shown here is derived from an EMBL/GenBank/DDBJ whole genome shotgun (WGS) entry which is preliminary data.</text>
</comment>
<dbReference type="AlphaFoldDB" id="A0A833MEB8"/>
<proteinExistence type="predicted"/>
<accession>A0A833MEB8</accession>
<evidence type="ECO:0000313" key="2">
    <source>
        <dbReference type="EMBL" id="KAB3530729.1"/>
    </source>
</evidence>
<evidence type="ECO:0000313" key="3">
    <source>
        <dbReference type="Proteomes" id="UP000465601"/>
    </source>
</evidence>
<feature type="signal peptide" evidence="1">
    <location>
        <begin position="1"/>
        <end position="25"/>
    </location>
</feature>